<evidence type="ECO:0000313" key="13">
    <source>
        <dbReference type="EMBL" id="NKZ37493.1"/>
    </source>
</evidence>
<evidence type="ECO:0000256" key="12">
    <source>
        <dbReference type="SAM" id="MobiDB-lite"/>
    </source>
</evidence>
<evidence type="ECO:0000256" key="7">
    <source>
        <dbReference type="ARBA" id="ARBA00022927"/>
    </source>
</evidence>
<evidence type="ECO:0000256" key="6">
    <source>
        <dbReference type="ARBA" id="ARBA00022692"/>
    </source>
</evidence>
<keyword evidence="8 11" id="KW-1133">Transmembrane helix</keyword>
<evidence type="ECO:0000256" key="9">
    <source>
        <dbReference type="ARBA" id="ARBA00023010"/>
    </source>
</evidence>
<comment type="subcellular location">
    <subcellularLocation>
        <location evidence="1 11">Cell membrane</location>
        <topology evidence="1 11">Multi-pass membrane protein</topology>
    </subcellularLocation>
</comment>
<comment type="caution">
    <text evidence="11">Lacks conserved residue(s) required for the propagation of feature annotation.</text>
</comment>
<protein>
    <recommendedName>
        <fullName evidence="3 11">Protein-export membrane protein SecG</fullName>
    </recommendedName>
</protein>
<keyword evidence="5 11" id="KW-1003">Cell membrane</keyword>
<feature type="transmembrane region" description="Helical" evidence="11">
    <location>
        <begin position="51"/>
        <end position="74"/>
    </location>
</feature>
<evidence type="ECO:0000256" key="4">
    <source>
        <dbReference type="ARBA" id="ARBA00022448"/>
    </source>
</evidence>
<gene>
    <name evidence="13" type="primary">secG</name>
    <name evidence="13" type="ORF">HF690_00830</name>
</gene>
<reference evidence="13 14" key="1">
    <citation type="journal article" date="2017" name="Int. J. Syst. Evol. Microbiol.">
        <title>Oleiagrimonas citrea sp. nov., a marine bacterium isolated from tidal flat sediment and emended description of the genus Oleiagrimonas Fang et al. 2015 and Oleiagrimonas soli.</title>
        <authorList>
            <person name="Yang S.H."/>
            <person name="Seo H.S."/>
            <person name="Seong C.N."/>
            <person name="Kwon K.K."/>
        </authorList>
    </citation>
    <scope>NUCLEOTIDE SEQUENCE [LARGE SCALE GENOMIC DNA]</scope>
    <source>
        <strain evidence="13 14">MEBiC09124</strain>
    </source>
</reference>
<comment type="function">
    <text evidence="11">Involved in protein export. Participates in an early event of protein translocation.</text>
</comment>
<evidence type="ECO:0000256" key="8">
    <source>
        <dbReference type="ARBA" id="ARBA00022989"/>
    </source>
</evidence>
<evidence type="ECO:0000256" key="1">
    <source>
        <dbReference type="ARBA" id="ARBA00004651"/>
    </source>
</evidence>
<keyword evidence="9 11" id="KW-0811">Translocation</keyword>
<dbReference type="RefSeq" id="WP_113065028.1">
    <property type="nucleotide sequence ID" value="NZ_JAAZQD010000001.1"/>
</dbReference>
<evidence type="ECO:0000256" key="2">
    <source>
        <dbReference type="ARBA" id="ARBA00008445"/>
    </source>
</evidence>
<sequence length="148" mass="14629">MFIIFSVFYILIAAAMIVLILMQRGQGADAGAGFGAGASGTVFGARGSSSFMTRATGVLATLFFLLSLGMAIYFSHSGAPKQAKNLGVMSAMQTPAASATTKAAPAAPVQTAPSSSAAMPSGSDVPSLPQEAGGASSGKPVTPAPAKK</sequence>
<dbReference type="Pfam" id="PF03840">
    <property type="entry name" value="SecG"/>
    <property type="match status" value="1"/>
</dbReference>
<dbReference type="EMBL" id="JAAZQD010000001">
    <property type="protein sequence ID" value="NKZ37493.1"/>
    <property type="molecule type" value="Genomic_DNA"/>
</dbReference>
<proteinExistence type="inferred from homology"/>
<evidence type="ECO:0000256" key="5">
    <source>
        <dbReference type="ARBA" id="ARBA00022475"/>
    </source>
</evidence>
<dbReference type="NCBIfam" id="TIGR00810">
    <property type="entry name" value="secG"/>
    <property type="match status" value="1"/>
</dbReference>
<evidence type="ECO:0000256" key="3">
    <source>
        <dbReference type="ARBA" id="ARBA00017876"/>
    </source>
</evidence>
<feature type="compositionally biased region" description="Low complexity" evidence="12">
    <location>
        <begin position="100"/>
        <end position="123"/>
    </location>
</feature>
<dbReference type="AlphaFoldDB" id="A0A846ZIR2"/>
<evidence type="ECO:0000313" key="14">
    <source>
        <dbReference type="Proteomes" id="UP000541636"/>
    </source>
</evidence>
<dbReference type="GO" id="GO:0005886">
    <property type="term" value="C:plasma membrane"/>
    <property type="evidence" value="ECO:0007669"/>
    <property type="project" value="UniProtKB-SubCell"/>
</dbReference>
<feature type="region of interest" description="Disordered" evidence="12">
    <location>
        <begin position="100"/>
        <end position="148"/>
    </location>
</feature>
<accession>A0A846ZIR2</accession>
<dbReference type="GO" id="GO:0043952">
    <property type="term" value="P:protein transport by the Sec complex"/>
    <property type="evidence" value="ECO:0007669"/>
    <property type="project" value="TreeGrafter"/>
</dbReference>
<dbReference type="GO" id="GO:0065002">
    <property type="term" value="P:intracellular protein transmembrane transport"/>
    <property type="evidence" value="ECO:0007669"/>
    <property type="project" value="TreeGrafter"/>
</dbReference>
<organism evidence="13 14">
    <name type="scientific">Oleiagrimonas citrea</name>
    <dbReference type="NCBI Taxonomy" id="1665687"/>
    <lineage>
        <taxon>Bacteria</taxon>
        <taxon>Pseudomonadati</taxon>
        <taxon>Pseudomonadota</taxon>
        <taxon>Gammaproteobacteria</taxon>
        <taxon>Lysobacterales</taxon>
        <taxon>Rhodanobacteraceae</taxon>
        <taxon>Oleiagrimonas</taxon>
    </lineage>
</organism>
<keyword evidence="4 11" id="KW-0813">Transport</keyword>
<comment type="caution">
    <text evidence="13">The sequence shown here is derived from an EMBL/GenBank/DDBJ whole genome shotgun (WGS) entry which is preliminary data.</text>
</comment>
<evidence type="ECO:0000256" key="11">
    <source>
        <dbReference type="RuleBase" id="RU365087"/>
    </source>
</evidence>
<evidence type="ECO:0000256" key="10">
    <source>
        <dbReference type="ARBA" id="ARBA00023136"/>
    </source>
</evidence>
<dbReference type="GO" id="GO:0009306">
    <property type="term" value="P:protein secretion"/>
    <property type="evidence" value="ECO:0007669"/>
    <property type="project" value="UniProtKB-UniRule"/>
</dbReference>
<dbReference type="PANTHER" id="PTHR34182:SF1">
    <property type="entry name" value="PROTEIN-EXPORT MEMBRANE PROTEIN SECG"/>
    <property type="match status" value="1"/>
</dbReference>
<comment type="similarity">
    <text evidence="2 11">Belongs to the SecG family.</text>
</comment>
<keyword evidence="7 11" id="KW-0653">Protein transport</keyword>
<keyword evidence="10 11" id="KW-0472">Membrane</keyword>
<dbReference type="PANTHER" id="PTHR34182">
    <property type="entry name" value="PROTEIN-EXPORT MEMBRANE PROTEIN SECG"/>
    <property type="match status" value="1"/>
</dbReference>
<dbReference type="PRINTS" id="PR01651">
    <property type="entry name" value="SECGEXPORT"/>
</dbReference>
<dbReference type="Proteomes" id="UP000541636">
    <property type="component" value="Unassembled WGS sequence"/>
</dbReference>
<dbReference type="InterPro" id="IPR004692">
    <property type="entry name" value="SecG"/>
</dbReference>
<dbReference type="GO" id="GO:0015450">
    <property type="term" value="F:protein-transporting ATPase activity"/>
    <property type="evidence" value="ECO:0007669"/>
    <property type="project" value="UniProtKB-UniRule"/>
</dbReference>
<keyword evidence="14" id="KW-1185">Reference proteome</keyword>
<name>A0A846ZIR2_9GAMM</name>
<keyword evidence="6 11" id="KW-0812">Transmembrane</keyword>